<evidence type="ECO:0000256" key="1">
    <source>
        <dbReference type="ARBA" id="ARBA00010236"/>
    </source>
</evidence>
<dbReference type="Gene3D" id="3.40.50.300">
    <property type="entry name" value="P-loop containing nucleotide triphosphate hydrolases"/>
    <property type="match status" value="2"/>
</dbReference>
<dbReference type="InterPro" id="IPR027417">
    <property type="entry name" value="P-loop_NTPase"/>
</dbReference>
<name>A0ABM0GXL4_SACKO</name>
<proteinExistence type="inferred from homology"/>
<dbReference type="Proteomes" id="UP000694865">
    <property type="component" value="Unplaced"/>
</dbReference>
<feature type="transmembrane region" description="Helical" evidence="2">
    <location>
        <begin position="7"/>
        <end position="24"/>
    </location>
</feature>
<dbReference type="Pfam" id="PF13469">
    <property type="entry name" value="Sulfotransfer_3"/>
    <property type="match status" value="2"/>
</dbReference>
<evidence type="ECO:0000256" key="2">
    <source>
        <dbReference type="SAM" id="Phobius"/>
    </source>
</evidence>
<gene>
    <name evidence="4" type="primary">LOC100375490</name>
</gene>
<dbReference type="InterPro" id="IPR051589">
    <property type="entry name" value="Sialate-O-sulfotransferase"/>
</dbReference>
<dbReference type="SUPFAM" id="SSF52540">
    <property type="entry name" value="P-loop containing nucleoside triphosphate hydrolases"/>
    <property type="match status" value="2"/>
</dbReference>
<keyword evidence="3" id="KW-1185">Reference proteome</keyword>
<keyword evidence="2" id="KW-0472">Membrane</keyword>
<protein>
    <submittedName>
        <fullName evidence="4">Uncharacterized protein LOC100375490</fullName>
    </submittedName>
</protein>
<evidence type="ECO:0000313" key="4">
    <source>
        <dbReference type="RefSeq" id="XP_002739606.1"/>
    </source>
</evidence>
<keyword evidence="2" id="KW-0812">Transmembrane</keyword>
<comment type="similarity">
    <text evidence="1">Belongs to the WSCD family.</text>
</comment>
<dbReference type="PANTHER" id="PTHR45964">
    <property type="entry name" value="WSCD FAMILY MEMBER CG9164"/>
    <property type="match status" value="1"/>
</dbReference>
<dbReference type="GeneID" id="100375490"/>
<keyword evidence="2" id="KW-1133">Transmembrane helix</keyword>
<dbReference type="RefSeq" id="XP_002739606.1">
    <property type="nucleotide sequence ID" value="XM_002739560.1"/>
</dbReference>
<accession>A0ABM0GXL4</accession>
<evidence type="ECO:0000313" key="3">
    <source>
        <dbReference type="Proteomes" id="UP000694865"/>
    </source>
</evidence>
<reference evidence="4" key="1">
    <citation type="submission" date="2025-08" db="UniProtKB">
        <authorList>
            <consortium name="RefSeq"/>
        </authorList>
    </citation>
    <scope>IDENTIFICATION</scope>
    <source>
        <tissue evidence="4">Testes</tissue>
    </source>
</reference>
<organism evidence="3 4">
    <name type="scientific">Saccoglossus kowalevskii</name>
    <name type="common">Acorn worm</name>
    <dbReference type="NCBI Taxonomy" id="10224"/>
    <lineage>
        <taxon>Eukaryota</taxon>
        <taxon>Metazoa</taxon>
        <taxon>Hemichordata</taxon>
        <taxon>Enteropneusta</taxon>
        <taxon>Harrimaniidae</taxon>
        <taxon>Saccoglossus</taxon>
    </lineage>
</organism>
<sequence>MKTTKLNVCYCCIAVFITCLYLLLERRHSFFKSSVFDIIDNHYASKDTSRRQQSAKPMSSVTLPNIHLPVILGKDNQTSIHTSSKPTPHRQVSVTAETHRNGKNVSLDNSTLKQDNINCELRFSNKTFPIVALASPPGSGNTWVRHLLQQSTGIYTGSVFTDGKLYRAGFLGEFENAYCDKVIVTKIHGTLGKVNKFSSVILLLRNLRDACLAELNRHFTGNDHTGFAKKKIEDHDVKEVLDGVSNVAINWLKSYNGPMLVVHYEDLLKDTTGEVTRMLDFLNVTESDRRMECLKKNVEGSFHRNDNTTCPVKFSQKTLPTVALAGPPNAGFLGEYEKPDCGKIIATAIHSPVSDVNAMFTSAIILLRNLFDLCLEEVHQRLKTPGNDTDENHVVHIGKTFIKNRIRQLYHWSCFWLKGYHGPILIVHYEDLVNDTKGEVTRMLDFLNVSMADRRMDCIYTNTENSRQRVQNNSDDYEIFYGLKEYITDKTQFLCDLLTEKGFKPMIPVSLPFN</sequence>
<dbReference type="PANTHER" id="PTHR45964:SF5">
    <property type="entry name" value="WSCD FAMILY MEMBER CG9164"/>
    <property type="match status" value="1"/>
</dbReference>